<dbReference type="InParanoid" id="A0A2J6STF0"/>
<dbReference type="CDD" id="cd00035">
    <property type="entry name" value="ChtBD1"/>
    <property type="match status" value="1"/>
</dbReference>
<organism evidence="3 4">
    <name type="scientific">Hyaloscypha bicolor E</name>
    <dbReference type="NCBI Taxonomy" id="1095630"/>
    <lineage>
        <taxon>Eukaryota</taxon>
        <taxon>Fungi</taxon>
        <taxon>Dikarya</taxon>
        <taxon>Ascomycota</taxon>
        <taxon>Pezizomycotina</taxon>
        <taxon>Leotiomycetes</taxon>
        <taxon>Helotiales</taxon>
        <taxon>Hyaloscyphaceae</taxon>
        <taxon>Hyaloscypha</taxon>
        <taxon>Hyaloscypha bicolor</taxon>
    </lineage>
</organism>
<protein>
    <submittedName>
        <fullName evidence="3">Uncharacterized protein</fullName>
    </submittedName>
</protein>
<evidence type="ECO:0000256" key="1">
    <source>
        <dbReference type="ARBA" id="ARBA00022669"/>
    </source>
</evidence>
<dbReference type="RefSeq" id="XP_024730921.1">
    <property type="nucleotide sequence ID" value="XM_024881329.1"/>
</dbReference>
<dbReference type="GeneID" id="36589406"/>
<evidence type="ECO:0000313" key="4">
    <source>
        <dbReference type="Proteomes" id="UP000235371"/>
    </source>
</evidence>
<dbReference type="Proteomes" id="UP000235371">
    <property type="component" value="Unassembled WGS sequence"/>
</dbReference>
<accession>A0A2J6STF0</accession>
<evidence type="ECO:0000313" key="3">
    <source>
        <dbReference type="EMBL" id="PMD54017.1"/>
    </source>
</evidence>
<sequence>MAVQFVIRTARRIPVDVAHSSYILLSVNWAVLTRDNRYGWCGNTPGHCLVANGCQSGCTDGSGGNTGRGAQPTTTGEPVIGGMSATMPASVAATGAATTDGESSFS</sequence>
<dbReference type="GO" id="GO:0008061">
    <property type="term" value="F:chitin binding"/>
    <property type="evidence" value="ECO:0007669"/>
    <property type="project" value="UniProtKB-KW"/>
</dbReference>
<dbReference type="Gene3D" id="3.30.60.10">
    <property type="entry name" value="Endochitinase-like"/>
    <property type="match status" value="1"/>
</dbReference>
<gene>
    <name evidence="3" type="ORF">K444DRAFT_618470</name>
</gene>
<dbReference type="OrthoDB" id="5985073at2759"/>
<dbReference type="AlphaFoldDB" id="A0A2J6STF0"/>
<keyword evidence="4" id="KW-1185">Reference proteome</keyword>
<keyword evidence="1" id="KW-0147">Chitin-binding</keyword>
<proteinExistence type="predicted"/>
<name>A0A2J6STF0_9HELO</name>
<feature type="region of interest" description="Disordered" evidence="2">
    <location>
        <begin position="60"/>
        <end position="84"/>
    </location>
</feature>
<evidence type="ECO:0000256" key="2">
    <source>
        <dbReference type="SAM" id="MobiDB-lite"/>
    </source>
</evidence>
<reference evidence="3 4" key="1">
    <citation type="submission" date="2016-04" db="EMBL/GenBank/DDBJ databases">
        <title>A degradative enzymes factory behind the ericoid mycorrhizal symbiosis.</title>
        <authorList>
            <consortium name="DOE Joint Genome Institute"/>
            <person name="Martino E."/>
            <person name="Morin E."/>
            <person name="Grelet G."/>
            <person name="Kuo A."/>
            <person name="Kohler A."/>
            <person name="Daghino S."/>
            <person name="Barry K."/>
            <person name="Choi C."/>
            <person name="Cichocki N."/>
            <person name="Clum A."/>
            <person name="Copeland A."/>
            <person name="Hainaut M."/>
            <person name="Haridas S."/>
            <person name="Labutti K."/>
            <person name="Lindquist E."/>
            <person name="Lipzen A."/>
            <person name="Khouja H.-R."/>
            <person name="Murat C."/>
            <person name="Ohm R."/>
            <person name="Olson A."/>
            <person name="Spatafora J."/>
            <person name="Veneault-Fourrey C."/>
            <person name="Henrissat B."/>
            <person name="Grigoriev I."/>
            <person name="Martin F."/>
            <person name="Perotto S."/>
        </authorList>
    </citation>
    <scope>NUCLEOTIDE SEQUENCE [LARGE SCALE GENOMIC DNA]</scope>
    <source>
        <strain evidence="3 4">E</strain>
    </source>
</reference>
<dbReference type="EMBL" id="KZ613866">
    <property type="protein sequence ID" value="PMD54017.1"/>
    <property type="molecule type" value="Genomic_DNA"/>
</dbReference>
<dbReference type="STRING" id="1095630.A0A2J6STF0"/>
<dbReference type="InterPro" id="IPR036861">
    <property type="entry name" value="Endochitinase-like_sf"/>
</dbReference>